<accession>A0A6A5ZIK6</accession>
<proteinExistence type="predicted"/>
<evidence type="ECO:0000256" key="1">
    <source>
        <dbReference type="SAM" id="MobiDB-lite"/>
    </source>
</evidence>
<keyword evidence="3" id="KW-1185">Reference proteome</keyword>
<evidence type="ECO:0000313" key="2">
    <source>
        <dbReference type="EMBL" id="KAF2119105.1"/>
    </source>
</evidence>
<dbReference type="Proteomes" id="UP000799770">
    <property type="component" value="Unassembled WGS sequence"/>
</dbReference>
<evidence type="ECO:0000313" key="3">
    <source>
        <dbReference type="Proteomes" id="UP000799770"/>
    </source>
</evidence>
<feature type="region of interest" description="Disordered" evidence="1">
    <location>
        <begin position="756"/>
        <end position="806"/>
    </location>
</feature>
<gene>
    <name evidence="2" type="ORF">BDV96DRAFT_677941</name>
</gene>
<dbReference type="EMBL" id="ML977316">
    <property type="protein sequence ID" value="KAF2119105.1"/>
    <property type="molecule type" value="Genomic_DNA"/>
</dbReference>
<reference evidence="2" key="1">
    <citation type="journal article" date="2020" name="Stud. Mycol.">
        <title>101 Dothideomycetes genomes: a test case for predicting lifestyles and emergence of pathogens.</title>
        <authorList>
            <person name="Haridas S."/>
            <person name="Albert R."/>
            <person name="Binder M."/>
            <person name="Bloem J."/>
            <person name="Labutti K."/>
            <person name="Salamov A."/>
            <person name="Andreopoulos B."/>
            <person name="Baker S."/>
            <person name="Barry K."/>
            <person name="Bills G."/>
            <person name="Bluhm B."/>
            <person name="Cannon C."/>
            <person name="Castanera R."/>
            <person name="Culley D."/>
            <person name="Daum C."/>
            <person name="Ezra D."/>
            <person name="Gonzalez J."/>
            <person name="Henrissat B."/>
            <person name="Kuo A."/>
            <person name="Liang C."/>
            <person name="Lipzen A."/>
            <person name="Lutzoni F."/>
            <person name="Magnuson J."/>
            <person name="Mondo S."/>
            <person name="Nolan M."/>
            <person name="Ohm R."/>
            <person name="Pangilinan J."/>
            <person name="Park H.-J."/>
            <person name="Ramirez L."/>
            <person name="Alfaro M."/>
            <person name="Sun H."/>
            <person name="Tritt A."/>
            <person name="Yoshinaga Y."/>
            <person name="Zwiers L.-H."/>
            <person name="Turgeon B."/>
            <person name="Goodwin S."/>
            <person name="Spatafora J."/>
            <person name="Crous P."/>
            <person name="Grigoriev I."/>
        </authorList>
    </citation>
    <scope>NUCLEOTIDE SEQUENCE</scope>
    <source>
        <strain evidence="2">CBS 627.86</strain>
    </source>
</reference>
<sequence length="806" mass="90088">MADLQLPPLPSGTPEDPHLQARAALVAVVSHFLRVPVKFNAPKASADVPKVQPMVINQVPSQLEEVTITETFSIQLPTTHWGAAPTVPAYAVEYTATQCAGQGIFDSEPVVTEKPDTLTTTYNNNFNEDQQSSNIMNMLNAASNLTGSALSSTADFFNDLRALPVSLPIYTMSFAPSPVLDGYGTDFSFVMNKLSAFPKPIKNVMSSIMSVLSAGWKWTIHPFIATATLLTMFLDITRDELHYWVQLAIILFISLDFCELCKVATRLKKKLFDDDDLKATIKAELRKEMNRNLKSKTEKKLKKNLKMKVRAKANWRKIEVDNEASQRKFKTEMEASQRKMQSETQAYQRSLKSEMEASQQNTKDEMEANQRKMKGEIIVIITEHVDTELKPSLAKQIEADLTSKMTGMVEVTVAPMIVKQVEAELAAKIMKGVTKNLKPKISQDIENGLEPKIKKYITEGLEVLEVSLTAKITKDVEVKLAPKIKKGAETEPTAKITKRVETELKRQVMEKFEADLAPKIKHELKQAMEDELLQTVRAKGVAAAVNEVAKDISSKEVEKQLQAFHTEMIDKGCAVFRDHEKMTANEIEKLESHFEEVANRFKSTTDDCQDFMGKTTQFLGHLKPMFEEWQVTAANRKYANNQLTGFLAALYDPNVDLQKWYNEAVSALPATEGQDAIFEIKFVKLFMGLWVLQLAHNGDIANLNTLTKNHSENISELQGSVREHSLTILHQKSNIAFLIQKVTSGLGTPTMNTSMMANGSPQQPIGYDRGRRAPGHYSDNPNLPPGFGAQFQSDRTPDFGPIGGKR</sequence>
<dbReference type="AlphaFoldDB" id="A0A6A5ZIK6"/>
<protein>
    <submittedName>
        <fullName evidence="2">Uncharacterized protein</fullName>
    </submittedName>
</protein>
<name>A0A6A5ZIK6_9PLEO</name>
<organism evidence="2 3">
    <name type="scientific">Lophiotrema nucula</name>
    <dbReference type="NCBI Taxonomy" id="690887"/>
    <lineage>
        <taxon>Eukaryota</taxon>
        <taxon>Fungi</taxon>
        <taxon>Dikarya</taxon>
        <taxon>Ascomycota</taxon>
        <taxon>Pezizomycotina</taxon>
        <taxon>Dothideomycetes</taxon>
        <taxon>Pleosporomycetidae</taxon>
        <taxon>Pleosporales</taxon>
        <taxon>Lophiotremataceae</taxon>
        <taxon>Lophiotrema</taxon>
    </lineage>
</organism>